<evidence type="ECO:0000256" key="1">
    <source>
        <dbReference type="ARBA" id="ARBA00009431"/>
    </source>
</evidence>
<sequence>MESAGSMALVLLLCLIFLGGASAISAGSSDGSQRWGYTKPRRVTLLHACRSVCADVNMFWWWYRSPQPLRVSTPARPWPTGLWLQGGPGGSSTGRGNFLEIGPLDGNLQPREFTWLKLADLIFVDAPVGVGFSYADHESALAKSDDQAVLDLMGVVKALVRELPSLESSPLYLVGESYGGKFAVKLAVSLVKDIKDGNISNLTLGGVVLGDAWISPADYAVSYAKLLNAVSRLNDNAVGDVDKMGIKVKEQIEAEQFAAAQKTWTDQLDVIDSKSDSVNMDNFLIDTGMSPVLATGSQLLSGRNSSKAYESALYITFEDIINKVIKPLLKIIPKSIVWHEATLEVYELLKNDFMKPAVKEVEELLALGVSVTVYQGQYRLNYIFLLKLDVIVPTIGVETWVRKLKQATLLPLHYCDSAIHCSQQIKAYVRSYKNLGHMVPVDQPYAAFRMIAETTRIPRC</sequence>
<dbReference type="AlphaFoldDB" id="A0AAQ3U2Y5"/>
<name>A0AAQ3U2Y5_PASNO</name>
<organism evidence="3 4">
    <name type="scientific">Paspalum notatum var. saurae</name>
    <dbReference type="NCBI Taxonomy" id="547442"/>
    <lineage>
        <taxon>Eukaryota</taxon>
        <taxon>Viridiplantae</taxon>
        <taxon>Streptophyta</taxon>
        <taxon>Embryophyta</taxon>
        <taxon>Tracheophyta</taxon>
        <taxon>Spermatophyta</taxon>
        <taxon>Magnoliopsida</taxon>
        <taxon>Liliopsida</taxon>
        <taxon>Poales</taxon>
        <taxon>Poaceae</taxon>
        <taxon>PACMAD clade</taxon>
        <taxon>Panicoideae</taxon>
        <taxon>Andropogonodae</taxon>
        <taxon>Paspaleae</taxon>
        <taxon>Paspalinae</taxon>
        <taxon>Paspalum</taxon>
    </lineage>
</organism>
<dbReference type="PROSITE" id="PS00131">
    <property type="entry name" value="CARBOXYPEPT_SER_SER"/>
    <property type="match status" value="1"/>
</dbReference>
<keyword evidence="2" id="KW-0378">Hydrolase</keyword>
<dbReference type="GO" id="GO:0006508">
    <property type="term" value="P:proteolysis"/>
    <property type="evidence" value="ECO:0007669"/>
    <property type="project" value="UniProtKB-KW"/>
</dbReference>
<protein>
    <recommendedName>
        <fullName evidence="2">Carboxypeptidase</fullName>
        <ecNumber evidence="2">3.4.16.-</ecNumber>
    </recommendedName>
</protein>
<dbReference type="InterPro" id="IPR029058">
    <property type="entry name" value="AB_hydrolase_fold"/>
</dbReference>
<proteinExistence type="inferred from homology"/>
<dbReference type="InterPro" id="IPR018202">
    <property type="entry name" value="Ser_caboxypep_ser_AS"/>
</dbReference>
<dbReference type="PANTHER" id="PTHR11802">
    <property type="entry name" value="SERINE PROTEASE FAMILY S10 SERINE CARBOXYPEPTIDASE"/>
    <property type="match status" value="1"/>
</dbReference>
<evidence type="ECO:0000256" key="2">
    <source>
        <dbReference type="RuleBase" id="RU361156"/>
    </source>
</evidence>
<dbReference type="Proteomes" id="UP001341281">
    <property type="component" value="Chromosome 07"/>
</dbReference>
<comment type="similarity">
    <text evidence="1 2">Belongs to the peptidase S10 family.</text>
</comment>
<dbReference type="Gene3D" id="3.40.50.1820">
    <property type="entry name" value="alpha/beta hydrolase"/>
    <property type="match status" value="1"/>
</dbReference>
<dbReference type="Pfam" id="PF00450">
    <property type="entry name" value="Peptidase_S10"/>
    <property type="match status" value="1"/>
</dbReference>
<evidence type="ECO:0000313" key="4">
    <source>
        <dbReference type="Proteomes" id="UP001341281"/>
    </source>
</evidence>
<feature type="chain" id="PRO_5042663135" description="Carboxypeptidase" evidence="2">
    <location>
        <begin position="24"/>
        <end position="460"/>
    </location>
</feature>
<dbReference type="SUPFAM" id="SSF53474">
    <property type="entry name" value="alpha/beta-Hydrolases"/>
    <property type="match status" value="1"/>
</dbReference>
<dbReference type="EMBL" id="CP144751">
    <property type="protein sequence ID" value="WVZ83214.1"/>
    <property type="molecule type" value="Genomic_DNA"/>
</dbReference>
<keyword evidence="2" id="KW-0732">Signal</keyword>
<dbReference type="PANTHER" id="PTHR11802:SF314">
    <property type="entry name" value="CARBOXYPEPTIDASE"/>
    <property type="match status" value="1"/>
</dbReference>
<dbReference type="GO" id="GO:0004185">
    <property type="term" value="F:serine-type carboxypeptidase activity"/>
    <property type="evidence" value="ECO:0007669"/>
    <property type="project" value="UniProtKB-UniRule"/>
</dbReference>
<accession>A0AAQ3U2Y5</accession>
<reference evidence="3 4" key="1">
    <citation type="submission" date="2024-02" db="EMBL/GenBank/DDBJ databases">
        <title>High-quality chromosome-scale genome assembly of Pensacola bahiagrass (Paspalum notatum Flugge var. saurae).</title>
        <authorList>
            <person name="Vega J.M."/>
            <person name="Podio M."/>
            <person name="Orjuela J."/>
            <person name="Siena L.A."/>
            <person name="Pessino S.C."/>
            <person name="Combes M.C."/>
            <person name="Mariac C."/>
            <person name="Albertini E."/>
            <person name="Pupilli F."/>
            <person name="Ortiz J.P.A."/>
            <person name="Leblanc O."/>
        </authorList>
    </citation>
    <scope>NUCLEOTIDE SEQUENCE [LARGE SCALE GENOMIC DNA]</scope>
    <source>
        <strain evidence="3">R1</strain>
        <tissue evidence="3">Leaf</tissue>
    </source>
</reference>
<dbReference type="EC" id="3.4.16.-" evidence="2"/>
<gene>
    <name evidence="3" type="ORF">U9M48_030384</name>
</gene>
<dbReference type="PRINTS" id="PR00724">
    <property type="entry name" value="CRBOXYPTASEC"/>
</dbReference>
<dbReference type="InterPro" id="IPR001563">
    <property type="entry name" value="Peptidase_S10"/>
</dbReference>
<feature type="signal peptide" evidence="2">
    <location>
        <begin position="1"/>
        <end position="23"/>
    </location>
</feature>
<keyword evidence="2" id="KW-0121">Carboxypeptidase</keyword>
<keyword evidence="4" id="KW-1185">Reference proteome</keyword>
<evidence type="ECO:0000313" key="3">
    <source>
        <dbReference type="EMBL" id="WVZ83214.1"/>
    </source>
</evidence>
<keyword evidence="2" id="KW-0645">Protease</keyword>